<gene>
    <name evidence="2" type="ORF">E5676_scaffold275G00940</name>
    <name evidence="1" type="ORF">E6C27_scaffold845G001290</name>
</gene>
<dbReference type="Proteomes" id="UP000321947">
    <property type="component" value="Unassembled WGS sequence"/>
</dbReference>
<accession>A0A5A7STJ5</accession>
<comment type="caution">
    <text evidence="1">The sequence shown here is derived from an EMBL/GenBank/DDBJ whole genome shotgun (WGS) entry which is preliminary data.</text>
</comment>
<sequence length="106" mass="12533">MDKDVVELGRERERQRRQEISALYMPLRILLPLEFIKVICGTVHRGRDKQREKKRKKKDQELTGDDIGLFVVGLHRYGSPLSRRKDIEMRRIGLRLGFSLCVICRL</sequence>
<evidence type="ECO:0000313" key="3">
    <source>
        <dbReference type="Proteomes" id="UP000321393"/>
    </source>
</evidence>
<reference evidence="3 4" key="1">
    <citation type="submission" date="2019-08" db="EMBL/GenBank/DDBJ databases">
        <title>Draft genome sequences of two oriental melons (Cucumis melo L. var makuwa).</title>
        <authorList>
            <person name="Kwon S.-Y."/>
        </authorList>
    </citation>
    <scope>NUCLEOTIDE SEQUENCE [LARGE SCALE GENOMIC DNA]</scope>
    <source>
        <strain evidence="4">cv. Chang Bougi</strain>
        <strain evidence="3">cv. SW 3</strain>
        <tissue evidence="1">Leaf</tissue>
    </source>
</reference>
<evidence type="ECO:0000313" key="1">
    <source>
        <dbReference type="EMBL" id="KAA0033316.1"/>
    </source>
</evidence>
<dbReference type="SMR" id="A0A5A7STJ5"/>
<name>A0A5A7STJ5_CUCMM</name>
<evidence type="ECO:0000313" key="4">
    <source>
        <dbReference type="Proteomes" id="UP000321947"/>
    </source>
</evidence>
<dbReference type="EMBL" id="SSTE01020899">
    <property type="protein sequence ID" value="KAA0033316.1"/>
    <property type="molecule type" value="Genomic_DNA"/>
</dbReference>
<organism evidence="1 3">
    <name type="scientific">Cucumis melo var. makuwa</name>
    <name type="common">Oriental melon</name>
    <dbReference type="NCBI Taxonomy" id="1194695"/>
    <lineage>
        <taxon>Eukaryota</taxon>
        <taxon>Viridiplantae</taxon>
        <taxon>Streptophyta</taxon>
        <taxon>Embryophyta</taxon>
        <taxon>Tracheophyta</taxon>
        <taxon>Spermatophyta</taxon>
        <taxon>Magnoliopsida</taxon>
        <taxon>eudicotyledons</taxon>
        <taxon>Gunneridae</taxon>
        <taxon>Pentapetalae</taxon>
        <taxon>rosids</taxon>
        <taxon>fabids</taxon>
        <taxon>Cucurbitales</taxon>
        <taxon>Cucurbitaceae</taxon>
        <taxon>Benincaseae</taxon>
        <taxon>Cucumis</taxon>
    </lineage>
</organism>
<dbReference type="EMBL" id="SSTD01005565">
    <property type="protein sequence ID" value="TYK21590.1"/>
    <property type="molecule type" value="Genomic_DNA"/>
</dbReference>
<dbReference type="AlphaFoldDB" id="A0A5A7STJ5"/>
<dbReference type="Proteomes" id="UP000321393">
    <property type="component" value="Unassembled WGS sequence"/>
</dbReference>
<protein>
    <submittedName>
        <fullName evidence="1">Transcription factor bHLH36-like</fullName>
    </submittedName>
</protein>
<proteinExistence type="predicted"/>
<evidence type="ECO:0000313" key="2">
    <source>
        <dbReference type="EMBL" id="TYK21590.1"/>
    </source>
</evidence>